<dbReference type="EMBL" id="JARKIF010000007">
    <property type="protein sequence ID" value="KAJ7635223.1"/>
    <property type="molecule type" value="Genomic_DNA"/>
</dbReference>
<keyword evidence="3" id="KW-1185">Reference proteome</keyword>
<dbReference type="Proteomes" id="UP001221142">
    <property type="component" value="Unassembled WGS sequence"/>
</dbReference>
<proteinExistence type="predicted"/>
<evidence type="ECO:0000259" key="1">
    <source>
        <dbReference type="Pfam" id="PF14214"/>
    </source>
</evidence>
<feature type="domain" description="Helitron helicase-like" evidence="1">
    <location>
        <begin position="41"/>
        <end position="113"/>
    </location>
</feature>
<reference evidence="2" key="1">
    <citation type="submission" date="2023-03" db="EMBL/GenBank/DDBJ databases">
        <title>Massive genome expansion in bonnet fungi (Mycena s.s.) driven by repeated elements and novel gene families across ecological guilds.</title>
        <authorList>
            <consortium name="Lawrence Berkeley National Laboratory"/>
            <person name="Harder C.B."/>
            <person name="Miyauchi S."/>
            <person name="Viragh M."/>
            <person name="Kuo A."/>
            <person name="Thoen E."/>
            <person name="Andreopoulos B."/>
            <person name="Lu D."/>
            <person name="Skrede I."/>
            <person name="Drula E."/>
            <person name="Henrissat B."/>
            <person name="Morin E."/>
            <person name="Kohler A."/>
            <person name="Barry K."/>
            <person name="LaButti K."/>
            <person name="Morin E."/>
            <person name="Salamov A."/>
            <person name="Lipzen A."/>
            <person name="Mereny Z."/>
            <person name="Hegedus B."/>
            <person name="Baldrian P."/>
            <person name="Stursova M."/>
            <person name="Weitz H."/>
            <person name="Taylor A."/>
            <person name="Grigoriev I.V."/>
            <person name="Nagy L.G."/>
            <person name="Martin F."/>
            <person name="Kauserud H."/>
        </authorList>
    </citation>
    <scope>NUCLEOTIDE SEQUENCE</scope>
    <source>
        <strain evidence="2">9284</strain>
    </source>
</reference>
<feature type="non-terminal residue" evidence="2">
    <location>
        <position position="113"/>
    </location>
</feature>
<sequence length="113" mass="12795">MRRKSSINVRLGTQRAWFPKVRSLYQQITPAVIATYQDKLKKNPFAKAESEGEKAASELMQYVSYVSDHIPGSIGEIQKMRQEMFALTNCEGIPHIFLTLNPADSKNPIVQVL</sequence>
<dbReference type="InterPro" id="IPR025476">
    <property type="entry name" value="Helitron_helicase-like"/>
</dbReference>
<evidence type="ECO:0000313" key="2">
    <source>
        <dbReference type="EMBL" id="KAJ7635223.1"/>
    </source>
</evidence>
<name>A0AAD7C057_9AGAR</name>
<evidence type="ECO:0000313" key="3">
    <source>
        <dbReference type="Proteomes" id="UP001221142"/>
    </source>
</evidence>
<comment type="caution">
    <text evidence="2">The sequence shown here is derived from an EMBL/GenBank/DDBJ whole genome shotgun (WGS) entry which is preliminary data.</text>
</comment>
<accession>A0AAD7C057</accession>
<dbReference type="AlphaFoldDB" id="A0AAD7C057"/>
<organism evidence="2 3">
    <name type="scientific">Roridomyces roridus</name>
    <dbReference type="NCBI Taxonomy" id="1738132"/>
    <lineage>
        <taxon>Eukaryota</taxon>
        <taxon>Fungi</taxon>
        <taxon>Dikarya</taxon>
        <taxon>Basidiomycota</taxon>
        <taxon>Agaricomycotina</taxon>
        <taxon>Agaricomycetes</taxon>
        <taxon>Agaricomycetidae</taxon>
        <taxon>Agaricales</taxon>
        <taxon>Marasmiineae</taxon>
        <taxon>Mycenaceae</taxon>
        <taxon>Roridomyces</taxon>
    </lineage>
</organism>
<dbReference type="Pfam" id="PF14214">
    <property type="entry name" value="Helitron_like_N"/>
    <property type="match status" value="1"/>
</dbReference>
<protein>
    <recommendedName>
        <fullName evidence="1">Helitron helicase-like domain-containing protein</fullName>
    </recommendedName>
</protein>
<gene>
    <name evidence="2" type="ORF">FB45DRAFT_743868</name>
</gene>